<evidence type="ECO:0000313" key="3">
    <source>
        <dbReference type="Proteomes" id="UP000789570"/>
    </source>
</evidence>
<name>A0A9N9J1T7_9GLOM</name>
<dbReference type="InterPro" id="IPR058210">
    <property type="entry name" value="SACS/Nov_dom"/>
</dbReference>
<comment type="caution">
    <text evidence="2">The sequence shown here is derived from an EMBL/GenBank/DDBJ whole genome shotgun (WGS) entry which is preliminary data.</text>
</comment>
<dbReference type="AlphaFoldDB" id="A0A9N9J1T7"/>
<keyword evidence="3" id="KW-1185">Reference proteome</keyword>
<dbReference type="GO" id="GO:0030544">
    <property type="term" value="F:Hsp70 protein binding"/>
    <property type="evidence" value="ECO:0007669"/>
    <property type="project" value="TreeGrafter"/>
</dbReference>
<proteinExistence type="predicted"/>
<sequence length="112" mass="12828">GPAILIFNNARFKESDFESLMQICVGGKQDDDKKIGKHGLGFNSCYHFTDVPDFISGDFIAFLDPQEKYLNKRGTIGSLPRNGISEFTEQDQLVHRFSFETHFRIPLLKEKK</sequence>
<dbReference type="InterPro" id="IPR052972">
    <property type="entry name" value="Sacsin_chaperone_reg"/>
</dbReference>
<feature type="non-terminal residue" evidence="2">
    <location>
        <position position="1"/>
    </location>
</feature>
<dbReference type="PANTHER" id="PTHR15600:SF42">
    <property type="entry name" value="SACSIN"/>
    <property type="match status" value="1"/>
</dbReference>
<dbReference type="InterPro" id="IPR036890">
    <property type="entry name" value="HATPase_C_sf"/>
</dbReference>
<dbReference type="OrthoDB" id="1262810at2759"/>
<dbReference type="Proteomes" id="UP000789570">
    <property type="component" value="Unassembled WGS sequence"/>
</dbReference>
<organism evidence="2 3">
    <name type="scientific">Funneliformis caledonium</name>
    <dbReference type="NCBI Taxonomy" id="1117310"/>
    <lineage>
        <taxon>Eukaryota</taxon>
        <taxon>Fungi</taxon>
        <taxon>Fungi incertae sedis</taxon>
        <taxon>Mucoromycota</taxon>
        <taxon>Glomeromycotina</taxon>
        <taxon>Glomeromycetes</taxon>
        <taxon>Glomerales</taxon>
        <taxon>Glomeraceae</taxon>
        <taxon>Funneliformis</taxon>
    </lineage>
</organism>
<dbReference type="PANTHER" id="PTHR15600">
    <property type="entry name" value="SACSIN"/>
    <property type="match status" value="1"/>
</dbReference>
<accession>A0A9N9J1T7</accession>
<dbReference type="SUPFAM" id="SSF55874">
    <property type="entry name" value="ATPase domain of HSP90 chaperone/DNA topoisomerase II/histidine kinase"/>
    <property type="match status" value="1"/>
</dbReference>
<evidence type="ECO:0000313" key="2">
    <source>
        <dbReference type="EMBL" id="CAG8755616.1"/>
    </source>
</evidence>
<dbReference type="Pfam" id="PF25794">
    <property type="entry name" value="SACS"/>
    <property type="match status" value="1"/>
</dbReference>
<dbReference type="EMBL" id="CAJVPQ010020160">
    <property type="protein sequence ID" value="CAG8755616.1"/>
    <property type="molecule type" value="Genomic_DNA"/>
</dbReference>
<protein>
    <submittedName>
        <fullName evidence="2">12622_t:CDS:1</fullName>
    </submittedName>
</protein>
<feature type="domain" description="Sacsin/Nov" evidence="1">
    <location>
        <begin position="1"/>
        <end position="103"/>
    </location>
</feature>
<reference evidence="2" key="1">
    <citation type="submission" date="2021-06" db="EMBL/GenBank/DDBJ databases">
        <authorList>
            <person name="Kallberg Y."/>
            <person name="Tangrot J."/>
            <person name="Rosling A."/>
        </authorList>
    </citation>
    <scope>NUCLEOTIDE SEQUENCE</scope>
    <source>
        <strain evidence="2">UK204</strain>
    </source>
</reference>
<evidence type="ECO:0000259" key="1">
    <source>
        <dbReference type="Pfam" id="PF25794"/>
    </source>
</evidence>
<gene>
    <name evidence="2" type="ORF">FCALED_LOCUS16597</name>
</gene>